<reference evidence="2 3" key="1">
    <citation type="journal article" date="2011" name="J. Gen. Appl. Microbiol.">
        <title>Draft genome sequencing of the enigmatic basidiomycete Mixia osmundae.</title>
        <authorList>
            <person name="Nishida H."/>
            <person name="Nagatsuka Y."/>
            <person name="Sugiyama J."/>
        </authorList>
    </citation>
    <scope>NUCLEOTIDE SEQUENCE [LARGE SCALE GENOMIC DNA]</scope>
    <source>
        <strain evidence="3">CBS 9802 / IAM 14324 / JCM 22182 / KY 12970</strain>
    </source>
</reference>
<dbReference type="PANTHER" id="PTHR17630">
    <property type="entry name" value="DIENELACTONE HYDROLASE"/>
    <property type="match status" value="1"/>
</dbReference>
<dbReference type="Gene3D" id="3.40.50.1820">
    <property type="entry name" value="alpha/beta hydrolase"/>
    <property type="match status" value="1"/>
</dbReference>
<gene>
    <name evidence="2" type="primary">Mo04486</name>
    <name evidence="2" type="ORF">E5Q_04486</name>
</gene>
<dbReference type="GO" id="GO:0016787">
    <property type="term" value="F:hydrolase activity"/>
    <property type="evidence" value="ECO:0007669"/>
    <property type="project" value="InterPro"/>
</dbReference>
<keyword evidence="3" id="KW-1185">Reference proteome</keyword>
<evidence type="ECO:0000259" key="1">
    <source>
        <dbReference type="Pfam" id="PF01738"/>
    </source>
</evidence>
<evidence type="ECO:0000313" key="3">
    <source>
        <dbReference type="Proteomes" id="UP000009131"/>
    </source>
</evidence>
<proteinExistence type="predicted"/>
<comment type="caution">
    <text evidence="2">The sequence shown here is derived from an EMBL/GenBank/DDBJ whole genome shotgun (WGS) entry which is preliminary data.</text>
</comment>
<dbReference type="eggNOG" id="KOG3043">
    <property type="taxonomic scope" value="Eukaryota"/>
</dbReference>
<sequence length="270" mass="29139">MSCADCFKGYMLDGEPRGSMVDIGGVQAYSTLPAKGDAKAGTAIVIATDIFGLAVKNPKLLADRFSDVLGVAAYVPDLFEGDFPGVNVKLIEKPISKESMLTKIVANGKMITSFMTEIGPRWVMRHSQGKLTPIHTRFLKALRADKGISKIGEVGYCYGGVQSITMAGMDPPLIDVAVAAHPGNTSKDMFEKIRVPILFVAAEEDMTFGEPVQKMAKEVLAANKVPAQFERYMGCCHGFAARPNLADKEIKVAFEAANEAIAAFFQKHLT</sequence>
<dbReference type="AlphaFoldDB" id="G7E4P7"/>
<dbReference type="InterPro" id="IPR002925">
    <property type="entry name" value="Dienelactn_hydro"/>
</dbReference>
<feature type="domain" description="Dienelactone hydrolase" evidence="1">
    <location>
        <begin position="33"/>
        <end position="268"/>
    </location>
</feature>
<dbReference type="Proteomes" id="UP000009131">
    <property type="component" value="Unassembled WGS sequence"/>
</dbReference>
<dbReference type="InParanoid" id="G7E4P7"/>
<dbReference type="SUPFAM" id="SSF53474">
    <property type="entry name" value="alpha/beta-Hydrolases"/>
    <property type="match status" value="1"/>
</dbReference>
<reference evidence="2 3" key="2">
    <citation type="journal article" date="2012" name="Open Biol.">
        <title>Characteristics of nucleosomes and linker DNA regions on the genome of the basidiomycete Mixia osmundae revealed by mono- and dinucleosome mapping.</title>
        <authorList>
            <person name="Nishida H."/>
            <person name="Kondo S."/>
            <person name="Matsumoto T."/>
            <person name="Suzuki Y."/>
            <person name="Yoshikawa H."/>
            <person name="Taylor T.D."/>
            <person name="Sugiyama J."/>
        </authorList>
    </citation>
    <scope>NUCLEOTIDE SEQUENCE [LARGE SCALE GENOMIC DNA]</scope>
    <source>
        <strain evidence="3">CBS 9802 / IAM 14324 / JCM 22182 / KY 12970</strain>
    </source>
</reference>
<dbReference type="OMA" id="VICHPAK"/>
<dbReference type="OrthoDB" id="17560at2759"/>
<organism evidence="2 3">
    <name type="scientific">Mixia osmundae (strain CBS 9802 / IAM 14324 / JCM 22182 / KY 12970)</name>
    <dbReference type="NCBI Taxonomy" id="764103"/>
    <lineage>
        <taxon>Eukaryota</taxon>
        <taxon>Fungi</taxon>
        <taxon>Dikarya</taxon>
        <taxon>Basidiomycota</taxon>
        <taxon>Pucciniomycotina</taxon>
        <taxon>Mixiomycetes</taxon>
        <taxon>Mixiales</taxon>
        <taxon>Mixiaceae</taxon>
        <taxon>Mixia</taxon>
    </lineage>
</organism>
<dbReference type="PANTHER" id="PTHR17630:SF44">
    <property type="entry name" value="PROTEIN AIM2"/>
    <property type="match status" value="1"/>
</dbReference>
<accession>G7E4P7</accession>
<protein>
    <recommendedName>
        <fullName evidence="1">Dienelactone hydrolase domain-containing protein</fullName>
    </recommendedName>
</protein>
<dbReference type="EMBL" id="BABT02000142">
    <property type="protein sequence ID" value="GAA97807.1"/>
    <property type="molecule type" value="Genomic_DNA"/>
</dbReference>
<name>G7E4P7_MIXOS</name>
<dbReference type="InterPro" id="IPR029058">
    <property type="entry name" value="AB_hydrolase_fold"/>
</dbReference>
<dbReference type="STRING" id="764103.G7E4P7"/>
<evidence type="ECO:0000313" key="2">
    <source>
        <dbReference type="EMBL" id="GAA97807.1"/>
    </source>
</evidence>
<dbReference type="HOGENOM" id="CLU_054590_2_0_1"/>
<dbReference type="RefSeq" id="XP_014566060.1">
    <property type="nucleotide sequence ID" value="XM_014710574.1"/>
</dbReference>
<dbReference type="Pfam" id="PF01738">
    <property type="entry name" value="DLH"/>
    <property type="match status" value="1"/>
</dbReference>